<protein>
    <recommendedName>
        <fullName evidence="3">F-box domain-containing protein</fullName>
    </recommendedName>
</protein>
<keyword evidence="2" id="KW-1185">Reference proteome</keyword>
<evidence type="ECO:0000313" key="1">
    <source>
        <dbReference type="EMBL" id="KAL0945297.1"/>
    </source>
</evidence>
<sequence length="452" mass="50724">MSPPSGYGWKPFVHSGSPFQPHKAGTPSPSIHKLPVELITDIFAICHTTEADNRRDSTTGCARVTLSHVCSRWRAVSLSMPTLWSTITIHAPRGSSIARLEAHLERSAMCPLTMHFISDVTFSTYEYNVEIMKSNVAKTIIHAQRWKSVQLGLTYEHANPILDLLQSTSYPSIEILDVRVEHWPQRASDAVFELLSSSSVIRRISWSGPAGIPPRPCWAALTHLDVGINLSLRQLYTLLSQCRHVVELRICAARESGEGPLYDGAMITLEKLEILSVLTREPLEDLLDRLCLPRLKQLELRYLGSIPAAGRPSRAIDTLLARSKCSLEGFLILDMCMPFEALNQLLRMPNLNTVRDFTIQHPFIDDRVLATLTRRMDGEDILPQLQAFSFWRLSSTVTDGALGDMVMSRCKGAGQHLERFRTDLRATALCSRDRDALDSLKMRGMDIQYGAY</sequence>
<dbReference type="Gene3D" id="3.80.10.10">
    <property type="entry name" value="Ribonuclease Inhibitor"/>
    <property type="match status" value="1"/>
</dbReference>
<reference evidence="2" key="1">
    <citation type="submission" date="2024-06" db="EMBL/GenBank/DDBJ databases">
        <title>Multi-omics analyses provide insights into the biosynthesis of the anticancer antibiotic pleurotin in Hohenbuehelia grisea.</title>
        <authorList>
            <person name="Weaver J.A."/>
            <person name="Alberti F."/>
        </authorList>
    </citation>
    <scope>NUCLEOTIDE SEQUENCE [LARGE SCALE GENOMIC DNA]</scope>
    <source>
        <strain evidence="2">T-177</strain>
    </source>
</reference>
<dbReference type="Gene3D" id="1.20.1280.50">
    <property type="match status" value="1"/>
</dbReference>
<dbReference type="EMBL" id="JASNQZ010000018">
    <property type="protein sequence ID" value="KAL0945297.1"/>
    <property type="molecule type" value="Genomic_DNA"/>
</dbReference>
<accession>A0ABR3IPW4</accession>
<proteinExistence type="predicted"/>
<dbReference type="InterPro" id="IPR032675">
    <property type="entry name" value="LRR_dom_sf"/>
</dbReference>
<dbReference type="Proteomes" id="UP001556367">
    <property type="component" value="Unassembled WGS sequence"/>
</dbReference>
<evidence type="ECO:0008006" key="3">
    <source>
        <dbReference type="Google" id="ProtNLM"/>
    </source>
</evidence>
<gene>
    <name evidence="1" type="ORF">HGRIS_000803</name>
</gene>
<name>A0ABR3IPW4_9AGAR</name>
<evidence type="ECO:0000313" key="2">
    <source>
        <dbReference type="Proteomes" id="UP001556367"/>
    </source>
</evidence>
<comment type="caution">
    <text evidence="1">The sequence shown here is derived from an EMBL/GenBank/DDBJ whole genome shotgun (WGS) entry which is preliminary data.</text>
</comment>
<organism evidence="1 2">
    <name type="scientific">Hohenbuehelia grisea</name>
    <dbReference type="NCBI Taxonomy" id="104357"/>
    <lineage>
        <taxon>Eukaryota</taxon>
        <taxon>Fungi</taxon>
        <taxon>Dikarya</taxon>
        <taxon>Basidiomycota</taxon>
        <taxon>Agaricomycotina</taxon>
        <taxon>Agaricomycetes</taxon>
        <taxon>Agaricomycetidae</taxon>
        <taxon>Agaricales</taxon>
        <taxon>Pleurotineae</taxon>
        <taxon>Pleurotaceae</taxon>
        <taxon>Hohenbuehelia</taxon>
    </lineage>
</organism>